<keyword evidence="5" id="KW-0539">Nucleus</keyword>
<gene>
    <name evidence="7" type="ORF">PanWU01x14_182230</name>
</gene>
<dbReference type="PANTHER" id="PTHR13028">
    <property type="entry name" value="RRNA PROCESSING PROTEIN EBNA1-BINDING PROTEIN-RELATED"/>
    <property type="match status" value="1"/>
</dbReference>
<dbReference type="Pfam" id="PF05890">
    <property type="entry name" value="Ebp2"/>
    <property type="match status" value="1"/>
</dbReference>
<protein>
    <submittedName>
        <fullName evidence="7">Eukaryotic rRNA processing</fullName>
    </submittedName>
</protein>
<keyword evidence="3" id="KW-0690">Ribosome biogenesis</keyword>
<dbReference type="STRING" id="3476.A0A2P5C5A5"/>
<feature type="compositionally biased region" description="Acidic residues" evidence="6">
    <location>
        <begin position="28"/>
        <end position="45"/>
    </location>
</feature>
<keyword evidence="8" id="KW-1185">Reference proteome</keyword>
<dbReference type="GO" id="GO:0042273">
    <property type="term" value="P:ribosomal large subunit biogenesis"/>
    <property type="evidence" value="ECO:0007669"/>
    <property type="project" value="TreeGrafter"/>
</dbReference>
<feature type="region of interest" description="Disordered" evidence="6">
    <location>
        <begin position="158"/>
        <end position="196"/>
    </location>
</feature>
<dbReference type="Proteomes" id="UP000237105">
    <property type="component" value="Unassembled WGS sequence"/>
</dbReference>
<evidence type="ECO:0000256" key="5">
    <source>
        <dbReference type="ARBA" id="ARBA00023242"/>
    </source>
</evidence>
<evidence type="ECO:0000313" key="8">
    <source>
        <dbReference type="Proteomes" id="UP000237105"/>
    </source>
</evidence>
<dbReference type="AlphaFoldDB" id="A0A2P5C5A5"/>
<evidence type="ECO:0000256" key="6">
    <source>
        <dbReference type="SAM" id="MobiDB-lite"/>
    </source>
</evidence>
<keyword evidence="4" id="KW-0175">Coiled coil</keyword>
<feature type="region of interest" description="Disordered" evidence="6">
    <location>
        <begin position="1"/>
        <end position="53"/>
    </location>
</feature>
<evidence type="ECO:0000256" key="4">
    <source>
        <dbReference type="ARBA" id="ARBA00023054"/>
    </source>
</evidence>
<feature type="compositionally biased region" description="Basic and acidic residues" evidence="6">
    <location>
        <begin position="158"/>
        <end position="175"/>
    </location>
</feature>
<evidence type="ECO:0000256" key="3">
    <source>
        <dbReference type="ARBA" id="ARBA00022517"/>
    </source>
</evidence>
<evidence type="ECO:0000256" key="1">
    <source>
        <dbReference type="ARBA" id="ARBA00004604"/>
    </source>
</evidence>
<feature type="compositionally biased region" description="Basic and acidic residues" evidence="6">
    <location>
        <begin position="12"/>
        <end position="23"/>
    </location>
</feature>
<name>A0A2P5C5A5_PARAD</name>
<comment type="similarity">
    <text evidence="2">Belongs to the EBP2 family.</text>
</comment>
<dbReference type="GO" id="GO:0030687">
    <property type="term" value="C:preribosome, large subunit precursor"/>
    <property type="evidence" value="ECO:0007669"/>
    <property type="project" value="TreeGrafter"/>
</dbReference>
<dbReference type="GO" id="GO:0034399">
    <property type="term" value="C:nuclear periphery"/>
    <property type="evidence" value="ECO:0007669"/>
    <property type="project" value="TreeGrafter"/>
</dbReference>
<dbReference type="EMBL" id="JXTB01000173">
    <property type="protein sequence ID" value="PON56211.1"/>
    <property type="molecule type" value="Genomic_DNA"/>
</dbReference>
<reference evidence="8" key="1">
    <citation type="submission" date="2016-06" db="EMBL/GenBank/DDBJ databases">
        <title>Parallel loss of symbiosis genes in relatives of nitrogen-fixing non-legume Parasponia.</title>
        <authorList>
            <person name="Van Velzen R."/>
            <person name="Holmer R."/>
            <person name="Bu F."/>
            <person name="Rutten L."/>
            <person name="Van Zeijl A."/>
            <person name="Liu W."/>
            <person name="Santuari L."/>
            <person name="Cao Q."/>
            <person name="Sharma T."/>
            <person name="Shen D."/>
            <person name="Roswanjaya Y."/>
            <person name="Wardhani T."/>
            <person name="Kalhor M.S."/>
            <person name="Jansen J."/>
            <person name="Van den Hoogen J."/>
            <person name="Gungor B."/>
            <person name="Hartog M."/>
            <person name="Hontelez J."/>
            <person name="Verver J."/>
            <person name="Yang W.-C."/>
            <person name="Schijlen E."/>
            <person name="Repin R."/>
            <person name="Schilthuizen M."/>
            <person name="Schranz E."/>
            <person name="Heidstra R."/>
            <person name="Miyata K."/>
            <person name="Fedorova E."/>
            <person name="Kohlen W."/>
            <person name="Bisseling T."/>
            <person name="Smit S."/>
            <person name="Geurts R."/>
        </authorList>
    </citation>
    <scope>NUCLEOTIDE SEQUENCE [LARGE SCALE GENOMIC DNA]</scope>
    <source>
        <strain evidence="8">cv. WU1-14</strain>
    </source>
</reference>
<dbReference type="OrthoDB" id="443772at2759"/>
<dbReference type="PANTHER" id="PTHR13028:SF0">
    <property type="entry name" value="RRNA-PROCESSING PROTEIN EBP2-RELATED"/>
    <property type="match status" value="1"/>
</dbReference>
<dbReference type="GO" id="GO:0005730">
    <property type="term" value="C:nucleolus"/>
    <property type="evidence" value="ECO:0007669"/>
    <property type="project" value="UniProtKB-SubCell"/>
</dbReference>
<proteinExistence type="inferred from homology"/>
<evidence type="ECO:0000256" key="2">
    <source>
        <dbReference type="ARBA" id="ARBA00007336"/>
    </source>
</evidence>
<dbReference type="InterPro" id="IPR008610">
    <property type="entry name" value="Ebp2"/>
</dbReference>
<evidence type="ECO:0000313" key="7">
    <source>
        <dbReference type="EMBL" id="PON56211.1"/>
    </source>
</evidence>
<feature type="compositionally biased region" description="Basic residues" evidence="6">
    <location>
        <begin position="184"/>
        <end position="196"/>
    </location>
</feature>
<comment type="caution">
    <text evidence="7">The sequence shown here is derived from an EMBL/GenBank/DDBJ whole genome shotgun (WGS) entry which is preliminary data.</text>
</comment>
<organism evidence="7 8">
    <name type="scientific">Parasponia andersonii</name>
    <name type="common">Sponia andersonii</name>
    <dbReference type="NCBI Taxonomy" id="3476"/>
    <lineage>
        <taxon>Eukaryota</taxon>
        <taxon>Viridiplantae</taxon>
        <taxon>Streptophyta</taxon>
        <taxon>Embryophyta</taxon>
        <taxon>Tracheophyta</taxon>
        <taxon>Spermatophyta</taxon>
        <taxon>Magnoliopsida</taxon>
        <taxon>eudicotyledons</taxon>
        <taxon>Gunneridae</taxon>
        <taxon>Pentapetalae</taxon>
        <taxon>rosids</taxon>
        <taxon>fabids</taxon>
        <taxon>Rosales</taxon>
        <taxon>Cannabaceae</taxon>
        <taxon>Parasponia</taxon>
    </lineage>
</organism>
<accession>A0A2P5C5A5</accession>
<sequence>MAIPNKGLSSLKQEKMEDDHDIGGFDGEVSDSETGSESELEEDKDGDVKLTEPSKNAIYNTEGLIDKLGYTSWPDNVGWIHKLSIDIDQEQQVDVNDDLARELAFYNQALEGTRRAFEKLQSMGLPFLTPADYYAELVKTDSHMEKVKGRLLVEKRRMEEADERKKAREAEKLAKEIQAQKTKERNKQKKRGDRVC</sequence>
<dbReference type="GO" id="GO:0006364">
    <property type="term" value="P:rRNA processing"/>
    <property type="evidence" value="ECO:0007669"/>
    <property type="project" value="TreeGrafter"/>
</dbReference>
<comment type="subcellular location">
    <subcellularLocation>
        <location evidence="1">Nucleus</location>
        <location evidence="1">Nucleolus</location>
    </subcellularLocation>
</comment>